<dbReference type="SUPFAM" id="SSF47928">
    <property type="entry name" value="N-terminal domain of the delta subunit of the F1F0-ATP synthase"/>
    <property type="match status" value="1"/>
</dbReference>
<evidence type="ECO:0000256" key="7">
    <source>
        <dbReference type="ARBA" id="ARBA00023310"/>
    </source>
</evidence>
<dbReference type="NCBIfam" id="NF004404">
    <property type="entry name" value="PRK05758.2-5"/>
    <property type="match status" value="1"/>
</dbReference>
<keyword evidence="10" id="KW-1185">Reference proteome</keyword>
<dbReference type="STRING" id="734.B0187_07310"/>
<keyword evidence="7 8" id="KW-0066">ATP synthesis</keyword>
<sequence>MSELSTVARPYAKAAFDFALEQRQLDKWQAMLQFSALVAENEQVADYISSSLASTQIADTFVGICGDQLDEYGQNFIRIMAENKRLAALPSVLEAFLELRADHEAVKEVEVISAQELSEAQQTKIATAMEKRLNCKVRIVSKIDSSLLAGVMIRYDDTVIDGSSRGQLNRLATELSL</sequence>
<keyword evidence="5 8" id="KW-0472">Membrane</keyword>
<protein>
    <recommendedName>
        <fullName evidence="8">ATP synthase subunit delta</fullName>
    </recommendedName>
    <alternativeName>
        <fullName evidence="8">ATP synthase F(1) sector subunit delta</fullName>
    </alternativeName>
    <alternativeName>
        <fullName evidence="8">F-type ATPase subunit delta</fullName>
        <shortName evidence="8">F-ATPase subunit delta</shortName>
    </alternativeName>
</protein>
<evidence type="ECO:0000313" key="9">
    <source>
        <dbReference type="EMBL" id="OOR99055.1"/>
    </source>
</evidence>
<keyword evidence="2 8" id="KW-0813">Transport</keyword>
<evidence type="ECO:0000256" key="3">
    <source>
        <dbReference type="ARBA" id="ARBA00022781"/>
    </source>
</evidence>
<dbReference type="Pfam" id="PF00213">
    <property type="entry name" value="OSCP"/>
    <property type="match status" value="1"/>
</dbReference>
<dbReference type="HAMAP" id="MF_01416">
    <property type="entry name" value="ATP_synth_delta_bact"/>
    <property type="match status" value="1"/>
</dbReference>
<evidence type="ECO:0000256" key="5">
    <source>
        <dbReference type="ARBA" id="ARBA00023136"/>
    </source>
</evidence>
<dbReference type="PRINTS" id="PR00125">
    <property type="entry name" value="ATPASEDELTA"/>
</dbReference>
<dbReference type="PANTHER" id="PTHR11910">
    <property type="entry name" value="ATP SYNTHASE DELTA CHAIN"/>
    <property type="match status" value="1"/>
</dbReference>
<dbReference type="RefSeq" id="WP_078237203.1">
    <property type="nucleotide sequence ID" value="NZ_MUYA01000008.1"/>
</dbReference>
<dbReference type="NCBIfam" id="NF004402">
    <property type="entry name" value="PRK05758.2-2"/>
    <property type="match status" value="1"/>
</dbReference>
<evidence type="ECO:0000256" key="6">
    <source>
        <dbReference type="ARBA" id="ARBA00023196"/>
    </source>
</evidence>
<name>A0A1T0ART5_9PAST</name>
<comment type="function">
    <text evidence="8">This protein is part of the stalk that links CF(0) to CF(1). It either transmits conformational changes from CF(0) to CF(1) or is implicated in proton conduction.</text>
</comment>
<dbReference type="Gene3D" id="1.10.520.20">
    <property type="entry name" value="N-terminal domain of the delta subunit of the F1F0-ATP synthase"/>
    <property type="match status" value="1"/>
</dbReference>
<dbReference type="InterPro" id="IPR000711">
    <property type="entry name" value="ATPase_OSCP/dsu"/>
</dbReference>
<evidence type="ECO:0000256" key="4">
    <source>
        <dbReference type="ARBA" id="ARBA00023065"/>
    </source>
</evidence>
<evidence type="ECO:0000313" key="10">
    <source>
        <dbReference type="Proteomes" id="UP000190867"/>
    </source>
</evidence>
<keyword evidence="6 8" id="KW-0139">CF(1)</keyword>
<proteinExistence type="inferred from homology"/>
<dbReference type="OrthoDB" id="9816221at2"/>
<evidence type="ECO:0000256" key="2">
    <source>
        <dbReference type="ARBA" id="ARBA00022448"/>
    </source>
</evidence>
<comment type="function">
    <text evidence="8">F(1)F(0) ATP synthase produces ATP from ADP in the presence of a proton or sodium gradient. F-type ATPases consist of two structural domains, F(1) containing the extramembraneous catalytic core and F(0) containing the membrane proton channel, linked together by a central stalk and a peripheral stalk. During catalysis, ATP synthesis in the catalytic domain of F(1) is coupled via a rotary mechanism of the central stalk subunits to proton translocation.</text>
</comment>
<reference evidence="9 10" key="1">
    <citation type="submission" date="2017-02" db="EMBL/GenBank/DDBJ databases">
        <title>Draft genome sequence of Haemophilus paracuniculus CCUG 43573 type strain.</title>
        <authorList>
            <person name="Engstrom-Jakobsson H."/>
            <person name="Salva-Serra F."/>
            <person name="Thorell K."/>
            <person name="Gonzales-Siles L."/>
            <person name="Karlsson R."/>
            <person name="Boulund F."/>
            <person name="Engstrand L."/>
            <person name="Kristiansson E."/>
            <person name="Moore E."/>
        </authorList>
    </citation>
    <scope>NUCLEOTIDE SEQUENCE [LARGE SCALE GENOMIC DNA]</scope>
    <source>
        <strain evidence="9 10">CCUG 43573</strain>
    </source>
</reference>
<accession>A0A1T0ART5</accession>
<dbReference type="GO" id="GO:0045259">
    <property type="term" value="C:proton-transporting ATP synthase complex"/>
    <property type="evidence" value="ECO:0007669"/>
    <property type="project" value="UniProtKB-KW"/>
</dbReference>
<keyword evidence="4 8" id="KW-0406">Ion transport</keyword>
<dbReference type="GO" id="GO:0005886">
    <property type="term" value="C:plasma membrane"/>
    <property type="evidence" value="ECO:0007669"/>
    <property type="project" value="UniProtKB-SubCell"/>
</dbReference>
<comment type="subcellular location">
    <subcellularLocation>
        <location evidence="8">Cell membrane</location>
        <topology evidence="8">Peripheral membrane protein</topology>
    </subcellularLocation>
    <subcellularLocation>
        <location evidence="1">Membrane</location>
    </subcellularLocation>
</comment>
<dbReference type="AlphaFoldDB" id="A0A1T0ART5"/>
<dbReference type="InterPro" id="IPR026015">
    <property type="entry name" value="ATP_synth_OSCP/delta_N_sf"/>
</dbReference>
<dbReference type="GO" id="GO:0046933">
    <property type="term" value="F:proton-transporting ATP synthase activity, rotational mechanism"/>
    <property type="evidence" value="ECO:0007669"/>
    <property type="project" value="UniProtKB-UniRule"/>
</dbReference>
<evidence type="ECO:0000256" key="1">
    <source>
        <dbReference type="ARBA" id="ARBA00004370"/>
    </source>
</evidence>
<keyword evidence="3 8" id="KW-0375">Hydrogen ion transport</keyword>
<gene>
    <name evidence="8" type="primary">atpH</name>
    <name evidence="9" type="ORF">B0187_07310</name>
</gene>
<organism evidence="9 10">
    <name type="scientific">Haemophilus paracuniculus</name>
    <dbReference type="NCBI Taxonomy" id="734"/>
    <lineage>
        <taxon>Bacteria</taxon>
        <taxon>Pseudomonadati</taxon>
        <taxon>Pseudomonadota</taxon>
        <taxon>Gammaproteobacteria</taxon>
        <taxon>Pasteurellales</taxon>
        <taxon>Pasteurellaceae</taxon>
        <taxon>Haemophilus</taxon>
    </lineage>
</organism>
<keyword evidence="8" id="KW-1003">Cell membrane</keyword>
<comment type="similarity">
    <text evidence="8">Belongs to the ATPase delta chain family.</text>
</comment>
<comment type="caution">
    <text evidence="9">The sequence shown here is derived from an EMBL/GenBank/DDBJ whole genome shotgun (WGS) entry which is preliminary data.</text>
</comment>
<dbReference type="EMBL" id="MUYA01000008">
    <property type="protein sequence ID" value="OOR99055.1"/>
    <property type="molecule type" value="Genomic_DNA"/>
</dbReference>
<evidence type="ECO:0000256" key="8">
    <source>
        <dbReference type="HAMAP-Rule" id="MF_01416"/>
    </source>
</evidence>
<dbReference type="Proteomes" id="UP000190867">
    <property type="component" value="Unassembled WGS sequence"/>
</dbReference>
<dbReference type="NCBIfam" id="TIGR01145">
    <property type="entry name" value="ATP_synt_delta"/>
    <property type="match status" value="1"/>
</dbReference>